<accession>A0A9E7ZJK9</accession>
<dbReference type="PANTHER" id="PTHR30537:SF5">
    <property type="entry name" value="HTH-TYPE TRANSCRIPTIONAL ACTIVATOR TTDR-RELATED"/>
    <property type="match status" value="1"/>
</dbReference>
<name>A0A9E7ZJK9_9HYPH</name>
<organism evidence="6">
    <name type="scientific">Bosea sp. NBC_00436</name>
    <dbReference type="NCBI Taxonomy" id="2969620"/>
    <lineage>
        <taxon>Bacteria</taxon>
        <taxon>Pseudomonadati</taxon>
        <taxon>Pseudomonadota</taxon>
        <taxon>Alphaproteobacteria</taxon>
        <taxon>Hyphomicrobiales</taxon>
        <taxon>Boseaceae</taxon>
        <taxon>Bosea</taxon>
    </lineage>
</organism>
<evidence type="ECO:0000256" key="1">
    <source>
        <dbReference type="ARBA" id="ARBA00009437"/>
    </source>
</evidence>
<proteinExistence type="inferred from homology"/>
<dbReference type="PANTHER" id="PTHR30537">
    <property type="entry name" value="HTH-TYPE TRANSCRIPTIONAL REGULATOR"/>
    <property type="match status" value="1"/>
</dbReference>
<dbReference type="InterPro" id="IPR005119">
    <property type="entry name" value="LysR_subst-bd"/>
</dbReference>
<protein>
    <submittedName>
        <fullName evidence="6">LysR family transcriptional regulator</fullName>
    </submittedName>
</protein>
<dbReference type="Gene3D" id="3.40.190.290">
    <property type="match status" value="1"/>
</dbReference>
<sequence length="309" mass="33089">MMDRIEELAIFVAIVDAGSLAGAARRLRKSRPAVTRALAGLEERVGTQLIARTTRRLTPNDAGRELAATARRLLADYEAALGVAAAEPVSGLLRITAPLSFGRRHVTPLVSEFLDRYPQVQVELVLADRNLDLIEEDLQLAVRIGPLPNSGLLMRKVGEVRRILVAAPSYLANCPPLRRPADITGHETIASVAANQTLTWRFGGPRSGGAVVLTPRLIVNEVESVLIAARAGRGLARVLSYQAADDLAARTLVRLLPEFEPPPLPVQLVVPGGRQPSPRVRAFMDHAVARLPELAPIGAGVSAASPRSS</sequence>
<evidence type="ECO:0000259" key="5">
    <source>
        <dbReference type="PROSITE" id="PS50931"/>
    </source>
</evidence>
<feature type="domain" description="HTH lysR-type" evidence="5">
    <location>
        <begin position="3"/>
        <end position="60"/>
    </location>
</feature>
<dbReference type="InterPro" id="IPR000847">
    <property type="entry name" value="LysR_HTH_N"/>
</dbReference>
<evidence type="ECO:0000313" key="6">
    <source>
        <dbReference type="EMBL" id="UZF85024.1"/>
    </source>
</evidence>
<evidence type="ECO:0000256" key="2">
    <source>
        <dbReference type="ARBA" id="ARBA00023015"/>
    </source>
</evidence>
<dbReference type="GO" id="GO:0003700">
    <property type="term" value="F:DNA-binding transcription factor activity"/>
    <property type="evidence" value="ECO:0007669"/>
    <property type="project" value="InterPro"/>
</dbReference>
<dbReference type="GO" id="GO:0006351">
    <property type="term" value="P:DNA-templated transcription"/>
    <property type="evidence" value="ECO:0007669"/>
    <property type="project" value="TreeGrafter"/>
</dbReference>
<comment type="similarity">
    <text evidence="1">Belongs to the LysR transcriptional regulatory family.</text>
</comment>
<dbReference type="InterPro" id="IPR036388">
    <property type="entry name" value="WH-like_DNA-bd_sf"/>
</dbReference>
<evidence type="ECO:0000256" key="3">
    <source>
        <dbReference type="ARBA" id="ARBA00023125"/>
    </source>
</evidence>
<dbReference type="SUPFAM" id="SSF53850">
    <property type="entry name" value="Periplasmic binding protein-like II"/>
    <property type="match status" value="1"/>
</dbReference>
<dbReference type="Gene3D" id="1.10.10.10">
    <property type="entry name" value="Winged helix-like DNA-binding domain superfamily/Winged helix DNA-binding domain"/>
    <property type="match status" value="1"/>
</dbReference>
<dbReference type="AlphaFoldDB" id="A0A9E7ZJK9"/>
<dbReference type="InterPro" id="IPR036390">
    <property type="entry name" value="WH_DNA-bd_sf"/>
</dbReference>
<gene>
    <name evidence="6" type="ORF">NWE54_14380</name>
</gene>
<keyword evidence="2" id="KW-0805">Transcription regulation</keyword>
<keyword evidence="3" id="KW-0238">DNA-binding</keyword>
<dbReference type="GO" id="GO:0043565">
    <property type="term" value="F:sequence-specific DNA binding"/>
    <property type="evidence" value="ECO:0007669"/>
    <property type="project" value="TreeGrafter"/>
</dbReference>
<dbReference type="InterPro" id="IPR058163">
    <property type="entry name" value="LysR-type_TF_proteobact-type"/>
</dbReference>
<dbReference type="SUPFAM" id="SSF46785">
    <property type="entry name" value="Winged helix' DNA-binding domain"/>
    <property type="match status" value="1"/>
</dbReference>
<dbReference type="Pfam" id="PF00126">
    <property type="entry name" value="HTH_1"/>
    <property type="match status" value="1"/>
</dbReference>
<reference evidence="6" key="1">
    <citation type="submission" date="2022-08" db="EMBL/GenBank/DDBJ databases">
        <title>Complete Genome Sequences of 2 Bosea sp. soil isolates.</title>
        <authorList>
            <person name="Alvarez Arevalo M."/>
            <person name="Sterndorff E.B."/>
            <person name="Faurdal D."/>
            <person name="Joergensen T.S."/>
            <person name="Weber T."/>
        </authorList>
    </citation>
    <scope>NUCLEOTIDE SEQUENCE</scope>
    <source>
        <strain evidence="6">NBC_00436</strain>
    </source>
</reference>
<dbReference type="EMBL" id="CP102774">
    <property type="protein sequence ID" value="UZF85024.1"/>
    <property type="molecule type" value="Genomic_DNA"/>
</dbReference>
<evidence type="ECO:0000256" key="4">
    <source>
        <dbReference type="ARBA" id="ARBA00023163"/>
    </source>
</evidence>
<keyword evidence="4" id="KW-0804">Transcription</keyword>
<dbReference type="PROSITE" id="PS50931">
    <property type="entry name" value="HTH_LYSR"/>
    <property type="match status" value="1"/>
</dbReference>
<dbReference type="Pfam" id="PF03466">
    <property type="entry name" value="LysR_substrate"/>
    <property type="match status" value="1"/>
</dbReference>